<accession>M6UJS8</accession>
<protein>
    <submittedName>
        <fullName evidence="1">Uncharacterized protein</fullName>
    </submittedName>
</protein>
<dbReference type="EMBL" id="AHOQ02000038">
    <property type="protein sequence ID" value="EMO44810.1"/>
    <property type="molecule type" value="Genomic_DNA"/>
</dbReference>
<dbReference type="AlphaFoldDB" id="M6UJS8"/>
<gene>
    <name evidence="1" type="ORF">LEP1GSC187_0282</name>
</gene>
<organism evidence="1 2">
    <name type="scientific">Leptospira santarosai str. ZUN179</name>
    <dbReference type="NCBI Taxonomy" id="1049985"/>
    <lineage>
        <taxon>Bacteria</taxon>
        <taxon>Pseudomonadati</taxon>
        <taxon>Spirochaetota</taxon>
        <taxon>Spirochaetia</taxon>
        <taxon>Leptospirales</taxon>
        <taxon>Leptospiraceae</taxon>
        <taxon>Leptospira</taxon>
    </lineage>
</organism>
<evidence type="ECO:0000313" key="2">
    <source>
        <dbReference type="Proteomes" id="UP000012160"/>
    </source>
</evidence>
<name>M6UJS8_9LEPT</name>
<proteinExistence type="predicted"/>
<dbReference type="Proteomes" id="UP000012160">
    <property type="component" value="Unassembled WGS sequence"/>
</dbReference>
<evidence type="ECO:0000313" key="1">
    <source>
        <dbReference type="EMBL" id="EMO44810.1"/>
    </source>
</evidence>
<reference evidence="1 2" key="1">
    <citation type="submission" date="2013-01" db="EMBL/GenBank/DDBJ databases">
        <authorList>
            <person name="Harkins D.M."/>
            <person name="Durkin A.S."/>
            <person name="Brinkac L.M."/>
            <person name="Haft D.H."/>
            <person name="Selengut J.D."/>
            <person name="Sanka R."/>
            <person name="DePew J."/>
            <person name="Purushe J."/>
            <person name="Matthias M.A."/>
            <person name="Vinetz J.M."/>
            <person name="Sutton G.G."/>
            <person name="Nierman W.C."/>
            <person name="Fouts D.E."/>
        </authorList>
    </citation>
    <scope>NUCLEOTIDE SEQUENCE [LARGE SCALE GENOMIC DNA]</scope>
    <source>
        <strain evidence="1 2">ZUN179</strain>
    </source>
</reference>
<comment type="caution">
    <text evidence="1">The sequence shown here is derived from an EMBL/GenBank/DDBJ whole genome shotgun (WGS) entry which is preliminary data.</text>
</comment>
<sequence length="53" mass="6246">MEERIKRLEYSNSLLIAILETLYPLFSKYLSTEQRTEVVQALTEAKGIQWITK</sequence>